<evidence type="ECO:0000256" key="1">
    <source>
        <dbReference type="SAM" id="Coils"/>
    </source>
</evidence>
<evidence type="ECO:0000256" key="2">
    <source>
        <dbReference type="SAM" id="MobiDB-lite"/>
    </source>
</evidence>
<feature type="region of interest" description="Disordered" evidence="2">
    <location>
        <begin position="1"/>
        <end position="62"/>
    </location>
</feature>
<keyword evidence="1" id="KW-0175">Coiled coil</keyword>
<dbReference type="Proteomes" id="UP000215914">
    <property type="component" value="Unassembled WGS sequence"/>
</dbReference>
<feature type="compositionally biased region" description="Basic residues" evidence="2">
    <location>
        <begin position="11"/>
        <end position="21"/>
    </location>
</feature>
<feature type="coiled-coil region" evidence="1">
    <location>
        <begin position="176"/>
        <end position="224"/>
    </location>
</feature>
<reference evidence="3" key="1">
    <citation type="journal article" date="2017" name="Nature">
        <title>The sunflower genome provides insights into oil metabolism, flowering and Asterid evolution.</title>
        <authorList>
            <person name="Badouin H."/>
            <person name="Gouzy J."/>
            <person name="Grassa C.J."/>
            <person name="Murat F."/>
            <person name="Staton S.E."/>
            <person name="Cottret L."/>
            <person name="Lelandais-Briere C."/>
            <person name="Owens G.L."/>
            <person name="Carrere S."/>
            <person name="Mayjonade B."/>
            <person name="Legrand L."/>
            <person name="Gill N."/>
            <person name="Kane N.C."/>
            <person name="Bowers J.E."/>
            <person name="Hubner S."/>
            <person name="Bellec A."/>
            <person name="Berard A."/>
            <person name="Berges H."/>
            <person name="Blanchet N."/>
            <person name="Boniface M.C."/>
            <person name="Brunel D."/>
            <person name="Catrice O."/>
            <person name="Chaidir N."/>
            <person name="Claudel C."/>
            <person name="Donnadieu C."/>
            <person name="Faraut T."/>
            <person name="Fievet G."/>
            <person name="Helmstetter N."/>
            <person name="King M."/>
            <person name="Knapp S.J."/>
            <person name="Lai Z."/>
            <person name="Le Paslier M.C."/>
            <person name="Lippi Y."/>
            <person name="Lorenzon L."/>
            <person name="Mandel J.R."/>
            <person name="Marage G."/>
            <person name="Marchand G."/>
            <person name="Marquand E."/>
            <person name="Bret-Mestries E."/>
            <person name="Morien E."/>
            <person name="Nambeesan S."/>
            <person name="Nguyen T."/>
            <person name="Pegot-Espagnet P."/>
            <person name="Pouilly N."/>
            <person name="Raftis F."/>
            <person name="Sallet E."/>
            <person name="Schiex T."/>
            <person name="Thomas J."/>
            <person name="Vandecasteele C."/>
            <person name="Vares D."/>
            <person name="Vear F."/>
            <person name="Vautrin S."/>
            <person name="Crespi M."/>
            <person name="Mangin B."/>
            <person name="Burke J.M."/>
            <person name="Salse J."/>
            <person name="Munos S."/>
            <person name="Vincourt P."/>
            <person name="Rieseberg L.H."/>
            <person name="Langlade N.B."/>
        </authorList>
    </citation>
    <scope>NUCLEOTIDE SEQUENCE</scope>
    <source>
        <tissue evidence="3">Leaves</tissue>
    </source>
</reference>
<dbReference type="EMBL" id="MNCJ02000316">
    <property type="protein sequence ID" value="KAF5820917.1"/>
    <property type="molecule type" value="Genomic_DNA"/>
</dbReference>
<keyword evidence="4" id="KW-1185">Reference proteome</keyword>
<evidence type="ECO:0000313" key="4">
    <source>
        <dbReference type="Proteomes" id="UP000215914"/>
    </source>
</evidence>
<dbReference type="Gramene" id="mRNA:HanXRQr2_Chr01g0007661">
    <property type="protein sequence ID" value="mRNA:HanXRQr2_Chr01g0007661"/>
    <property type="gene ID" value="HanXRQr2_Chr01g0007661"/>
</dbReference>
<feature type="region of interest" description="Disordered" evidence="2">
    <location>
        <begin position="95"/>
        <end position="152"/>
    </location>
</feature>
<organism evidence="3 4">
    <name type="scientific">Helianthus annuus</name>
    <name type="common">Common sunflower</name>
    <dbReference type="NCBI Taxonomy" id="4232"/>
    <lineage>
        <taxon>Eukaryota</taxon>
        <taxon>Viridiplantae</taxon>
        <taxon>Streptophyta</taxon>
        <taxon>Embryophyta</taxon>
        <taxon>Tracheophyta</taxon>
        <taxon>Spermatophyta</taxon>
        <taxon>Magnoliopsida</taxon>
        <taxon>eudicotyledons</taxon>
        <taxon>Gunneridae</taxon>
        <taxon>Pentapetalae</taxon>
        <taxon>asterids</taxon>
        <taxon>campanulids</taxon>
        <taxon>Asterales</taxon>
        <taxon>Asteraceae</taxon>
        <taxon>Asteroideae</taxon>
        <taxon>Heliantheae alliance</taxon>
        <taxon>Heliantheae</taxon>
        <taxon>Helianthus</taxon>
    </lineage>
</organism>
<feature type="compositionally biased region" description="Basic residues" evidence="2">
    <location>
        <begin position="40"/>
        <end position="50"/>
    </location>
</feature>
<proteinExistence type="predicted"/>
<feature type="compositionally biased region" description="Polar residues" evidence="2">
    <location>
        <begin position="110"/>
        <end position="145"/>
    </location>
</feature>
<accession>A0A9K3JUN3</accession>
<sequence>MAPTHYVSGKFKLKGPFKKKKGSDEDDAPYVPTEAEAGKVKRGRGIKRSAKPIGGTPRKSKVRKIVIKPLKGKADDSSKAPEKVIEEVPIIEAQVHVPSPPRSPIHESIPIQTEVYSSPPQQSIHVEEPGSTSKKAATPISSQSFLGVPHNHGPAPSLDNVGFFGDERVDGILKRVSILEKAKDESDEKLKETEAELKETKEKLKSVEAENVVLKNELTMMNEKVLDDEARINVLNEMFDEILSSNSDLNGANATMSHASEIMKIGIEDLKVRDENKSKQIEMLYAVIEDRLGINVHAAFDDIGIRRAEARRMERQRLEEEEAARSALDKGKNIAEEEVLESSVQQEQKQPEVEVNNEFAIVPAMLFTLVGEPKTLAYNREDNVKRIEVEKRRLKAKKDKKAQVVDEKVDEEEDEEDEEDGDFRDIDNYDGDDEDDKNNDDDQGGNGGSLIVRPPGADNVDDYLNDVQNEEQENVQCQGESTSGSKQAAIQQVLSNTPKVIYLSHDVEERELVENWTRNDMLDALGLRDENLKFDIEDKIPEVPESE</sequence>
<feature type="coiled-coil region" evidence="1">
    <location>
        <begin position="310"/>
        <end position="338"/>
    </location>
</feature>
<feature type="region of interest" description="Disordered" evidence="2">
    <location>
        <begin position="400"/>
        <end position="463"/>
    </location>
</feature>
<protein>
    <submittedName>
        <fullName evidence="3">Uncharacterized protein</fullName>
    </submittedName>
</protein>
<feature type="compositionally biased region" description="Acidic residues" evidence="2">
    <location>
        <begin position="408"/>
        <end position="443"/>
    </location>
</feature>
<gene>
    <name evidence="3" type="ORF">HanXRQr2_Chr01g0007661</name>
</gene>
<evidence type="ECO:0000313" key="3">
    <source>
        <dbReference type="EMBL" id="KAF5820917.1"/>
    </source>
</evidence>
<name>A0A9K3JUN3_HELAN</name>
<comment type="caution">
    <text evidence="3">The sequence shown here is derived from an EMBL/GenBank/DDBJ whole genome shotgun (WGS) entry which is preliminary data.</text>
</comment>
<dbReference type="AlphaFoldDB" id="A0A9K3JUN3"/>
<reference evidence="3" key="2">
    <citation type="submission" date="2020-06" db="EMBL/GenBank/DDBJ databases">
        <title>Helianthus annuus Genome sequencing and assembly Release 2.</title>
        <authorList>
            <person name="Gouzy J."/>
            <person name="Langlade N."/>
            <person name="Munos S."/>
        </authorList>
    </citation>
    <scope>NUCLEOTIDE SEQUENCE</scope>
    <source>
        <tissue evidence="3">Leaves</tissue>
    </source>
</reference>